<feature type="compositionally biased region" description="Acidic residues" evidence="8">
    <location>
        <begin position="30"/>
        <end position="54"/>
    </location>
</feature>
<keyword evidence="4" id="KW-1134">Transmembrane beta strand</keyword>
<keyword evidence="11" id="KW-1185">Reference proteome</keyword>
<dbReference type="GO" id="GO:0009279">
    <property type="term" value="C:cell outer membrane"/>
    <property type="evidence" value="ECO:0007669"/>
    <property type="project" value="UniProtKB-SubCell"/>
</dbReference>
<protein>
    <submittedName>
        <fullName evidence="10">TolC family protein</fullName>
    </submittedName>
</protein>
<dbReference type="GO" id="GO:1990281">
    <property type="term" value="C:efflux pump complex"/>
    <property type="evidence" value="ECO:0007669"/>
    <property type="project" value="TreeGrafter"/>
</dbReference>
<dbReference type="GO" id="GO:0015562">
    <property type="term" value="F:efflux transmembrane transporter activity"/>
    <property type="evidence" value="ECO:0007669"/>
    <property type="project" value="InterPro"/>
</dbReference>
<name>A0A4Y6Q2M8_PERCE</name>
<evidence type="ECO:0000256" key="4">
    <source>
        <dbReference type="ARBA" id="ARBA00022452"/>
    </source>
</evidence>
<dbReference type="OrthoDB" id="5507257at2"/>
<evidence type="ECO:0000256" key="1">
    <source>
        <dbReference type="ARBA" id="ARBA00004442"/>
    </source>
</evidence>
<evidence type="ECO:0000256" key="2">
    <source>
        <dbReference type="ARBA" id="ARBA00007613"/>
    </source>
</evidence>
<keyword evidence="5" id="KW-0812">Transmembrane</keyword>
<dbReference type="EMBL" id="CP041186">
    <property type="protein sequence ID" value="QDG54437.1"/>
    <property type="molecule type" value="Genomic_DNA"/>
</dbReference>
<dbReference type="RefSeq" id="WP_141200881.1">
    <property type="nucleotide sequence ID" value="NZ_CP041186.1"/>
</dbReference>
<feature type="region of interest" description="Disordered" evidence="8">
    <location>
        <begin position="27"/>
        <end position="80"/>
    </location>
</feature>
<organism evidence="10 11">
    <name type="scientific">Persicimonas caeni</name>
    <dbReference type="NCBI Taxonomy" id="2292766"/>
    <lineage>
        <taxon>Bacteria</taxon>
        <taxon>Deltaproteobacteria</taxon>
        <taxon>Bradymonadales</taxon>
        <taxon>Bradymonadaceae</taxon>
        <taxon>Persicimonas</taxon>
    </lineage>
</organism>
<sequence>MTTLCRQSLCALAIVCATGFASTAVAQQPEPDEPVPDAAEQDAAEQDAAEEGAAEDSGTQEDGSRASGTAQAADGQGTSFTLDELTNKAINNSDLVDEYRAKRAKAKWDKYRAEHAWSPRIKSTTFLSVVPDNADPDEINENFDEIGSLDIGPYIRSDLEVIVPVYTFGRVDIAKELAELGVDNSALELANARLDVVYQTKRAYWGLRLSNAFAEMLGEGDKIIKEQLEKMEEDREFGAADFEIKDFRKLEIFSAEVDERVVDNAKLGEVASAGLHFLAEIPDDVEIELPKLDNLDSPPKLRAKKYYIDTAMKQRPEILQLDKAVRARSLESELATAEWYPNLFAAFTVGAGWSTKETAFQRVCAANSREDATECDFPEDQFEVDGQGLYAEPYGDPLHRFSLGIGLGLRWEFDPFQQYAKVEKKDAQVLAIRAQRRRAQSAIKLEVRKLYQDAADSLQKIAINKRRMTAARRWRDQFGLSRQTGAADIADAVQPLQAYYEARAKYLQAVFDYMVARGALAKAVGAYGLGEDGAVLSD</sequence>
<feature type="compositionally biased region" description="Polar residues" evidence="8">
    <location>
        <begin position="66"/>
        <end position="80"/>
    </location>
</feature>
<keyword evidence="3" id="KW-0813">Transport</keyword>
<evidence type="ECO:0000256" key="7">
    <source>
        <dbReference type="ARBA" id="ARBA00023237"/>
    </source>
</evidence>
<dbReference type="SUPFAM" id="SSF56954">
    <property type="entry name" value="Outer membrane efflux proteins (OEP)"/>
    <property type="match status" value="1"/>
</dbReference>
<comment type="subcellular location">
    <subcellularLocation>
        <location evidence="1">Cell outer membrane</location>
    </subcellularLocation>
</comment>
<dbReference type="GO" id="GO:0015288">
    <property type="term" value="F:porin activity"/>
    <property type="evidence" value="ECO:0007669"/>
    <property type="project" value="TreeGrafter"/>
</dbReference>
<evidence type="ECO:0000256" key="8">
    <source>
        <dbReference type="SAM" id="MobiDB-lite"/>
    </source>
</evidence>
<dbReference type="Proteomes" id="UP000315995">
    <property type="component" value="Chromosome"/>
</dbReference>
<comment type="similarity">
    <text evidence="2">Belongs to the outer membrane factor (OMF) (TC 1.B.17) family.</text>
</comment>
<dbReference type="AlphaFoldDB" id="A0A4Y6Q2M8"/>
<keyword evidence="9" id="KW-0732">Signal</keyword>
<feature type="chain" id="PRO_5030106911" evidence="9">
    <location>
        <begin position="27"/>
        <end position="538"/>
    </location>
</feature>
<feature type="signal peptide" evidence="9">
    <location>
        <begin position="1"/>
        <end position="26"/>
    </location>
</feature>
<proteinExistence type="inferred from homology"/>
<keyword evidence="6" id="KW-0472">Membrane</keyword>
<dbReference type="Pfam" id="PF02321">
    <property type="entry name" value="OEP"/>
    <property type="match status" value="1"/>
</dbReference>
<evidence type="ECO:0000256" key="5">
    <source>
        <dbReference type="ARBA" id="ARBA00022692"/>
    </source>
</evidence>
<evidence type="ECO:0000313" key="11">
    <source>
        <dbReference type="Proteomes" id="UP000315995"/>
    </source>
</evidence>
<evidence type="ECO:0000256" key="9">
    <source>
        <dbReference type="SAM" id="SignalP"/>
    </source>
</evidence>
<keyword evidence="7" id="KW-0998">Cell outer membrane</keyword>
<evidence type="ECO:0000256" key="6">
    <source>
        <dbReference type="ARBA" id="ARBA00023136"/>
    </source>
</evidence>
<dbReference type="InterPro" id="IPR051906">
    <property type="entry name" value="TolC-like"/>
</dbReference>
<dbReference type="PANTHER" id="PTHR30026">
    <property type="entry name" value="OUTER MEMBRANE PROTEIN TOLC"/>
    <property type="match status" value="1"/>
</dbReference>
<evidence type="ECO:0000256" key="3">
    <source>
        <dbReference type="ARBA" id="ARBA00022448"/>
    </source>
</evidence>
<dbReference type="InterPro" id="IPR003423">
    <property type="entry name" value="OMP_efflux"/>
</dbReference>
<dbReference type="Gene3D" id="1.20.1600.10">
    <property type="entry name" value="Outer membrane efflux proteins (OEP)"/>
    <property type="match status" value="1"/>
</dbReference>
<gene>
    <name evidence="10" type="ORF">FIV42_27935</name>
</gene>
<accession>A0A4Y6Q2M8</accession>
<reference evidence="10 11" key="1">
    <citation type="submission" date="2019-06" db="EMBL/GenBank/DDBJ databases">
        <title>Persicimonas caeni gen. nov., sp. nov., a predatory bacterium isolated from solar saltern.</title>
        <authorList>
            <person name="Wang S."/>
        </authorList>
    </citation>
    <scope>NUCLEOTIDE SEQUENCE [LARGE SCALE GENOMIC DNA]</scope>
    <source>
        <strain evidence="10 11">YN101</strain>
    </source>
</reference>
<evidence type="ECO:0000313" key="10">
    <source>
        <dbReference type="EMBL" id="QDG54437.1"/>
    </source>
</evidence>
<dbReference type="PANTHER" id="PTHR30026:SF13">
    <property type="entry name" value="MEMBRANE EFFLUX PROTEIN, PUTATIVE-RELATED"/>
    <property type="match status" value="1"/>
</dbReference>
<accession>A0A5B8YEP0</accession>